<dbReference type="SUPFAM" id="SSF101941">
    <property type="entry name" value="NAC domain"/>
    <property type="match status" value="1"/>
</dbReference>
<dbReference type="PANTHER" id="PTHR31719">
    <property type="entry name" value="NAC TRANSCRIPTION FACTOR 56"/>
    <property type="match status" value="1"/>
</dbReference>
<dbReference type="Pfam" id="PF02365">
    <property type="entry name" value="NAM"/>
    <property type="match status" value="1"/>
</dbReference>
<dbReference type="AlphaFoldDB" id="A0A022Q3A8"/>
<protein>
    <recommendedName>
        <fullName evidence="5">NAC domain-containing protein</fullName>
    </recommendedName>
</protein>
<dbReference type="InterPro" id="IPR003441">
    <property type="entry name" value="NAC-dom"/>
</dbReference>
<dbReference type="InterPro" id="IPR036093">
    <property type="entry name" value="NAC_dom_sf"/>
</dbReference>
<dbReference type="KEGG" id="egt:105974048"/>
<evidence type="ECO:0000256" key="4">
    <source>
        <dbReference type="ARBA" id="ARBA00023242"/>
    </source>
</evidence>
<evidence type="ECO:0000256" key="1">
    <source>
        <dbReference type="ARBA" id="ARBA00023015"/>
    </source>
</evidence>
<name>A0A022Q3A8_ERYGU</name>
<evidence type="ECO:0000313" key="7">
    <source>
        <dbReference type="Proteomes" id="UP000030748"/>
    </source>
</evidence>
<dbReference type="EMBL" id="KI632182">
    <property type="protein sequence ID" value="EYU23162.1"/>
    <property type="molecule type" value="Genomic_DNA"/>
</dbReference>
<organism evidence="6 7">
    <name type="scientific">Erythranthe guttata</name>
    <name type="common">Yellow monkey flower</name>
    <name type="synonym">Mimulus guttatus</name>
    <dbReference type="NCBI Taxonomy" id="4155"/>
    <lineage>
        <taxon>Eukaryota</taxon>
        <taxon>Viridiplantae</taxon>
        <taxon>Streptophyta</taxon>
        <taxon>Embryophyta</taxon>
        <taxon>Tracheophyta</taxon>
        <taxon>Spermatophyta</taxon>
        <taxon>Magnoliopsida</taxon>
        <taxon>eudicotyledons</taxon>
        <taxon>Gunneridae</taxon>
        <taxon>Pentapetalae</taxon>
        <taxon>asterids</taxon>
        <taxon>lamiids</taxon>
        <taxon>Lamiales</taxon>
        <taxon>Phrymaceae</taxon>
        <taxon>Erythranthe</taxon>
    </lineage>
</organism>
<keyword evidence="1" id="KW-0805">Transcription regulation</keyword>
<keyword evidence="4" id="KW-0539">Nucleus</keyword>
<dbReference type="OMA" id="ENDWFMG"/>
<dbReference type="STRING" id="4155.A0A022Q3A8"/>
<evidence type="ECO:0000313" key="6">
    <source>
        <dbReference type="EMBL" id="EYU23162.1"/>
    </source>
</evidence>
<dbReference type="GO" id="GO:0006355">
    <property type="term" value="P:regulation of DNA-templated transcription"/>
    <property type="evidence" value="ECO:0007669"/>
    <property type="project" value="InterPro"/>
</dbReference>
<proteinExistence type="predicted"/>
<evidence type="ECO:0000256" key="3">
    <source>
        <dbReference type="ARBA" id="ARBA00023163"/>
    </source>
</evidence>
<keyword evidence="3" id="KW-0804">Transcription</keyword>
<keyword evidence="7" id="KW-1185">Reference proteome</keyword>
<dbReference type="Gene3D" id="2.170.150.80">
    <property type="entry name" value="NAC domain"/>
    <property type="match status" value="1"/>
</dbReference>
<accession>A0A022Q3A8</accession>
<evidence type="ECO:0000259" key="5">
    <source>
        <dbReference type="PROSITE" id="PS51005"/>
    </source>
</evidence>
<dbReference type="PANTHER" id="PTHR31719:SF164">
    <property type="entry name" value="NAC DOMAIN-CONTAINING PROTEIN"/>
    <property type="match status" value="1"/>
</dbReference>
<dbReference type="PROSITE" id="PS51005">
    <property type="entry name" value="NAC"/>
    <property type="match status" value="1"/>
</dbReference>
<dbReference type="OrthoDB" id="1622899at2759"/>
<keyword evidence="2" id="KW-0238">DNA-binding</keyword>
<sequence length="311" mass="36457">MRIAPGYRFLPSDEELINCYLLKESMGIQLPWNPMSKKDIYGQKDPWEVFQDVHWDDFHSENKFKHVTYVLTKLLRLNGKTRIARRTKSGTWKGQTSGKEIYDESSGNLIGLSKMFTFYKNKPKGRSGEEEEEEHGHWIMHEFSLAGVSLNFELKFKDYAICRITRTFSKENKKEKTKKQPEIIVPQELNPTLDEEDQLLADELQQAMYSDEQIIVPQEQNPITDEDDQLLEDEIERAVYSDEDRLLGMPNIGKKRLAEDEGIEEDRDAFSKMQKIDLDNIEYDFDIDLDNIEYDFDIDIDDITLKDFGLS</sequence>
<dbReference type="Proteomes" id="UP000030748">
    <property type="component" value="Unassembled WGS sequence"/>
</dbReference>
<dbReference type="GO" id="GO:0003677">
    <property type="term" value="F:DNA binding"/>
    <property type="evidence" value="ECO:0007669"/>
    <property type="project" value="UniProtKB-KW"/>
</dbReference>
<feature type="domain" description="NAC" evidence="5">
    <location>
        <begin position="3"/>
        <end position="167"/>
    </location>
</feature>
<evidence type="ECO:0000256" key="2">
    <source>
        <dbReference type="ARBA" id="ARBA00023125"/>
    </source>
</evidence>
<gene>
    <name evidence="6" type="ORF">MIMGU_mgv1a018985mg</name>
</gene>
<reference evidence="6 7" key="1">
    <citation type="journal article" date="2013" name="Proc. Natl. Acad. Sci. U.S.A.">
        <title>Fine-scale variation in meiotic recombination in Mimulus inferred from population shotgun sequencing.</title>
        <authorList>
            <person name="Hellsten U."/>
            <person name="Wright K.M."/>
            <person name="Jenkins J."/>
            <person name="Shu S."/>
            <person name="Yuan Y."/>
            <person name="Wessler S.R."/>
            <person name="Schmutz J."/>
            <person name="Willis J.H."/>
            <person name="Rokhsar D.S."/>
        </authorList>
    </citation>
    <scope>NUCLEOTIDE SEQUENCE [LARGE SCALE GENOMIC DNA]</scope>
    <source>
        <strain evidence="7">cv. DUN x IM62</strain>
    </source>
</reference>